<evidence type="ECO:0000256" key="10">
    <source>
        <dbReference type="ARBA" id="ARBA00024323"/>
    </source>
</evidence>
<dbReference type="GO" id="GO:0006644">
    <property type="term" value="P:phospholipid metabolic process"/>
    <property type="evidence" value="ECO:0007669"/>
    <property type="project" value="InterPro"/>
</dbReference>
<dbReference type="Gramene" id="EFJ19628">
    <property type="protein sequence ID" value="EFJ19628"/>
    <property type="gene ID" value="SELMODRAFT_110413"/>
</dbReference>
<evidence type="ECO:0000313" key="14">
    <source>
        <dbReference type="EMBL" id="EFJ19628.1"/>
    </source>
</evidence>
<dbReference type="HOGENOM" id="CLU_636794_0_0_1"/>
<dbReference type="STRING" id="88036.D8S7L4"/>
<comment type="similarity">
    <text evidence="2 12">Belongs to the taffazin family.</text>
</comment>
<evidence type="ECO:0000256" key="6">
    <source>
        <dbReference type="ARBA" id="ARBA00023098"/>
    </source>
</evidence>
<dbReference type="AlphaFoldDB" id="D8S7L4"/>
<dbReference type="GO" id="GO:0008374">
    <property type="term" value="F:O-acyltransferase activity"/>
    <property type="evidence" value="ECO:0000318"/>
    <property type="project" value="GO_Central"/>
</dbReference>
<dbReference type="InterPro" id="IPR002123">
    <property type="entry name" value="Plipid/glycerol_acylTrfase"/>
</dbReference>
<evidence type="ECO:0000256" key="9">
    <source>
        <dbReference type="ARBA" id="ARBA00023315"/>
    </source>
</evidence>
<dbReference type="GO" id="GO:0005741">
    <property type="term" value="C:mitochondrial outer membrane"/>
    <property type="evidence" value="ECO:0007669"/>
    <property type="project" value="UniProtKB-SubCell"/>
</dbReference>
<dbReference type="Pfam" id="PF01553">
    <property type="entry name" value="Acyltransferase"/>
    <property type="match status" value="1"/>
</dbReference>
<evidence type="ECO:0000256" key="8">
    <source>
        <dbReference type="ARBA" id="ARBA00023136"/>
    </source>
</evidence>
<keyword evidence="8" id="KW-0472">Membrane</keyword>
<organism evidence="15">
    <name type="scientific">Selaginella moellendorffii</name>
    <name type="common">Spikemoss</name>
    <dbReference type="NCBI Taxonomy" id="88036"/>
    <lineage>
        <taxon>Eukaryota</taxon>
        <taxon>Viridiplantae</taxon>
        <taxon>Streptophyta</taxon>
        <taxon>Embryophyta</taxon>
        <taxon>Tracheophyta</taxon>
        <taxon>Lycopodiopsida</taxon>
        <taxon>Selaginellales</taxon>
        <taxon>Selaginellaceae</taxon>
        <taxon>Selaginella</taxon>
    </lineage>
</organism>
<protein>
    <recommendedName>
        <fullName evidence="12">Tafazzin family protein</fullName>
    </recommendedName>
</protein>
<reference evidence="14 15" key="1">
    <citation type="journal article" date="2011" name="Science">
        <title>The Selaginella genome identifies genetic changes associated with the evolution of vascular plants.</title>
        <authorList>
            <person name="Banks J.A."/>
            <person name="Nishiyama T."/>
            <person name="Hasebe M."/>
            <person name="Bowman J.L."/>
            <person name="Gribskov M."/>
            <person name="dePamphilis C."/>
            <person name="Albert V.A."/>
            <person name="Aono N."/>
            <person name="Aoyama T."/>
            <person name="Ambrose B.A."/>
            <person name="Ashton N.W."/>
            <person name="Axtell M.J."/>
            <person name="Barker E."/>
            <person name="Barker M.S."/>
            <person name="Bennetzen J.L."/>
            <person name="Bonawitz N.D."/>
            <person name="Chapple C."/>
            <person name="Cheng C."/>
            <person name="Correa L.G."/>
            <person name="Dacre M."/>
            <person name="DeBarry J."/>
            <person name="Dreyer I."/>
            <person name="Elias M."/>
            <person name="Engstrom E.M."/>
            <person name="Estelle M."/>
            <person name="Feng L."/>
            <person name="Finet C."/>
            <person name="Floyd S.K."/>
            <person name="Frommer W.B."/>
            <person name="Fujita T."/>
            <person name="Gramzow L."/>
            <person name="Gutensohn M."/>
            <person name="Harholt J."/>
            <person name="Hattori M."/>
            <person name="Heyl A."/>
            <person name="Hirai T."/>
            <person name="Hiwatashi Y."/>
            <person name="Ishikawa M."/>
            <person name="Iwata M."/>
            <person name="Karol K.G."/>
            <person name="Koehler B."/>
            <person name="Kolukisaoglu U."/>
            <person name="Kubo M."/>
            <person name="Kurata T."/>
            <person name="Lalonde S."/>
            <person name="Li K."/>
            <person name="Li Y."/>
            <person name="Litt A."/>
            <person name="Lyons E."/>
            <person name="Manning G."/>
            <person name="Maruyama T."/>
            <person name="Michael T.P."/>
            <person name="Mikami K."/>
            <person name="Miyazaki S."/>
            <person name="Morinaga S."/>
            <person name="Murata T."/>
            <person name="Mueller-Roeber B."/>
            <person name="Nelson D.R."/>
            <person name="Obara M."/>
            <person name="Oguri Y."/>
            <person name="Olmstead R.G."/>
            <person name="Onodera N."/>
            <person name="Petersen B.L."/>
            <person name="Pils B."/>
            <person name="Prigge M."/>
            <person name="Rensing S.A."/>
            <person name="Riano-Pachon D.M."/>
            <person name="Roberts A.W."/>
            <person name="Sato Y."/>
            <person name="Scheller H.V."/>
            <person name="Schulz B."/>
            <person name="Schulz C."/>
            <person name="Shakirov E.V."/>
            <person name="Shibagaki N."/>
            <person name="Shinohara N."/>
            <person name="Shippen D.E."/>
            <person name="Soerensen I."/>
            <person name="Sotooka R."/>
            <person name="Sugimoto N."/>
            <person name="Sugita M."/>
            <person name="Sumikawa N."/>
            <person name="Tanurdzic M."/>
            <person name="Theissen G."/>
            <person name="Ulvskov P."/>
            <person name="Wakazuki S."/>
            <person name="Weng J.K."/>
            <person name="Willats W.W."/>
            <person name="Wipf D."/>
            <person name="Wolf P.G."/>
            <person name="Yang L."/>
            <person name="Zimmer A.D."/>
            <person name="Zhu Q."/>
            <person name="Mitros T."/>
            <person name="Hellsten U."/>
            <person name="Loque D."/>
            <person name="Otillar R."/>
            <person name="Salamov A."/>
            <person name="Schmutz J."/>
            <person name="Shapiro H."/>
            <person name="Lindquist E."/>
            <person name="Lucas S."/>
            <person name="Rokhsar D."/>
            <person name="Grigoriev I.V."/>
        </authorList>
    </citation>
    <scope>NUCLEOTIDE SEQUENCE [LARGE SCALE GENOMIC DNA]</scope>
</reference>
<evidence type="ECO:0000256" key="3">
    <source>
        <dbReference type="ARBA" id="ARBA00022679"/>
    </source>
</evidence>
<evidence type="ECO:0000256" key="2">
    <source>
        <dbReference type="ARBA" id="ARBA00010524"/>
    </source>
</evidence>
<dbReference type="SMART" id="SM00563">
    <property type="entry name" value="PlsC"/>
    <property type="match status" value="1"/>
</dbReference>
<proteinExistence type="inferred from homology"/>
<dbReference type="KEGG" id="smo:SELMODRAFT_110413"/>
<keyword evidence="7" id="KW-0496">Mitochondrion</keyword>
<evidence type="ECO:0000259" key="13">
    <source>
        <dbReference type="SMART" id="SM00563"/>
    </source>
</evidence>
<evidence type="ECO:0000256" key="1">
    <source>
        <dbReference type="ARBA" id="ARBA00004137"/>
    </source>
</evidence>
<name>D8S7L4_SELML</name>
<dbReference type="EMBL" id="GL377605">
    <property type="protein sequence ID" value="EFJ19628.1"/>
    <property type="molecule type" value="Genomic_DNA"/>
</dbReference>
<dbReference type="InParanoid" id="D8S7L4"/>
<keyword evidence="3" id="KW-0808">Transferase</keyword>
<evidence type="ECO:0000256" key="4">
    <source>
        <dbReference type="ARBA" id="ARBA00022787"/>
    </source>
</evidence>
<dbReference type="PRINTS" id="PR00979">
    <property type="entry name" value="TAFAZZIN"/>
</dbReference>
<dbReference type="eggNOG" id="KOG2847">
    <property type="taxonomic scope" value="Eukaryota"/>
</dbReference>
<keyword evidence="15" id="KW-1185">Reference proteome</keyword>
<evidence type="ECO:0000256" key="5">
    <source>
        <dbReference type="ARBA" id="ARBA00022792"/>
    </source>
</evidence>
<dbReference type="PANTHER" id="PTHR12497:SF0">
    <property type="entry name" value="TAFAZZIN"/>
    <property type="match status" value="1"/>
</dbReference>
<keyword evidence="9" id="KW-0012">Acyltransferase</keyword>
<comment type="subcellular location">
    <subcellularLocation>
        <location evidence="1">Mitochondrion inner membrane</location>
        <topology evidence="1">Peripheral membrane protein</topology>
        <orientation evidence="1">Intermembrane side</orientation>
    </subcellularLocation>
    <subcellularLocation>
        <location evidence="10">Mitochondrion outer membrane</location>
        <topology evidence="10">Peripheral membrane protein</topology>
        <orientation evidence="10">Intermembrane side</orientation>
    </subcellularLocation>
</comment>
<evidence type="ECO:0000256" key="12">
    <source>
        <dbReference type="RuleBase" id="RU365062"/>
    </source>
</evidence>
<dbReference type="FunCoup" id="D8S7L4">
    <property type="interactions" value="785"/>
</dbReference>
<dbReference type="InterPro" id="IPR000872">
    <property type="entry name" value="Tafazzin"/>
</dbReference>
<keyword evidence="5" id="KW-0999">Mitochondrion inner membrane</keyword>
<feature type="domain" description="Phospholipid/glycerol acyltransferase" evidence="13">
    <location>
        <begin position="101"/>
        <end position="228"/>
    </location>
</feature>
<keyword evidence="4" id="KW-1000">Mitochondrion outer membrane</keyword>
<evidence type="ECO:0000256" key="7">
    <source>
        <dbReference type="ARBA" id="ARBA00023128"/>
    </source>
</evidence>
<evidence type="ECO:0000256" key="11">
    <source>
        <dbReference type="ARBA" id="ARBA00047906"/>
    </source>
</evidence>
<dbReference type="GO" id="GO:0005743">
    <property type="term" value="C:mitochondrial inner membrane"/>
    <property type="evidence" value="ECO:0007669"/>
    <property type="project" value="UniProtKB-SubCell"/>
</dbReference>
<evidence type="ECO:0000313" key="15">
    <source>
        <dbReference type="Proteomes" id="UP000001514"/>
    </source>
</evidence>
<gene>
    <name evidence="14" type="ORF">SELMODRAFT_110413</name>
</gene>
<dbReference type="SUPFAM" id="SSF69593">
    <property type="entry name" value="Glycerol-3-phosphate (1)-acyltransferase"/>
    <property type="match status" value="1"/>
</dbReference>
<accession>D8S7L4</accession>
<sequence length="428" mass="47984">MKLHRGSWKSWPPEENSSKVSGNFLYTVLNFWTGRGAATIDDDLKKKISEDSPTVRVLRAIAVPVLANVCHVFMHGLNHTEVYGLEKLEKALLHRPQSTGLLTLSNHVAAMDDPLVTASLLSPQILLHERMLRWTLCATDRCFTSVPKSIFFTSLKVLPVSRGKGIYQEGMDLALEKLNHGDWVHIFPEGSRSRDGGKTLGNVKRGVGRLVMDAKETPVIIPFMHEGMQEVLPIGSKFPHICKKVTVLVGDPILVDDLLARCKDQELTTDALYDAVAQRVEERMRGMKGELQQLVANERLARERDRKLYLARRASGIWEHVDWEMEGFSLHSDDETIDHSHQQQQREFSEISSGDAAKTSWMDHPIHSSDRALDSSPSIAARLRAFGDPAAMVSFAARGIAWNWKTREFKYGVGTWTARLCGNQGLGL</sequence>
<keyword evidence="6" id="KW-0443">Lipid metabolism</keyword>
<dbReference type="Proteomes" id="UP000001514">
    <property type="component" value="Unassembled WGS sequence"/>
</dbReference>
<dbReference type="PANTHER" id="PTHR12497">
    <property type="entry name" value="TAZ PROTEIN TAFAZZIN"/>
    <property type="match status" value="1"/>
</dbReference>
<comment type="catalytic activity">
    <reaction evidence="11">
        <text>1'-[1,2-diacyl-sn-glycero-3-phospho],3'-[1-acyl-sn-glycero-3-phospho]-glycerol + a 1,2-diacyl-sn-glycero-3-phosphocholine = a cardiolipin + a 1-acyl-sn-glycero-3-phosphocholine</text>
        <dbReference type="Rhea" id="RHEA:33731"/>
        <dbReference type="ChEBI" id="CHEBI:57643"/>
        <dbReference type="ChEBI" id="CHEBI:58168"/>
        <dbReference type="ChEBI" id="CHEBI:62237"/>
        <dbReference type="ChEBI" id="CHEBI:64743"/>
    </reaction>
    <physiologicalReaction direction="left-to-right" evidence="11">
        <dbReference type="Rhea" id="RHEA:33732"/>
    </physiologicalReaction>
    <physiologicalReaction direction="right-to-left" evidence="11">
        <dbReference type="Rhea" id="RHEA:33733"/>
    </physiologicalReaction>
</comment>
<dbReference type="CDD" id="cd07989">
    <property type="entry name" value="LPLAT_AGPAT-like"/>
    <property type="match status" value="1"/>
</dbReference>